<feature type="region of interest" description="Disordered" evidence="1">
    <location>
        <begin position="406"/>
        <end position="430"/>
    </location>
</feature>
<feature type="compositionally biased region" description="Basic and acidic residues" evidence="1">
    <location>
        <begin position="184"/>
        <end position="212"/>
    </location>
</feature>
<organism evidence="2 3">
    <name type="scientific">Acropora cervicornis</name>
    <name type="common">Staghorn coral</name>
    <dbReference type="NCBI Taxonomy" id="6130"/>
    <lineage>
        <taxon>Eukaryota</taxon>
        <taxon>Metazoa</taxon>
        <taxon>Cnidaria</taxon>
        <taxon>Anthozoa</taxon>
        <taxon>Hexacorallia</taxon>
        <taxon>Scleractinia</taxon>
        <taxon>Astrocoeniina</taxon>
        <taxon>Acroporidae</taxon>
        <taxon>Acropora</taxon>
    </lineage>
</organism>
<feature type="region of interest" description="Disordered" evidence="1">
    <location>
        <begin position="1867"/>
        <end position="1969"/>
    </location>
</feature>
<feature type="compositionally biased region" description="Basic and acidic residues" evidence="1">
    <location>
        <begin position="835"/>
        <end position="853"/>
    </location>
</feature>
<feature type="region of interest" description="Disordered" evidence="1">
    <location>
        <begin position="1005"/>
        <end position="1025"/>
    </location>
</feature>
<feature type="region of interest" description="Disordered" evidence="1">
    <location>
        <begin position="142"/>
        <end position="218"/>
    </location>
</feature>
<feature type="compositionally biased region" description="Basic and acidic residues" evidence="1">
    <location>
        <begin position="1095"/>
        <end position="1128"/>
    </location>
</feature>
<dbReference type="PANTHER" id="PTHR21963">
    <property type="entry name" value="PF6"/>
    <property type="match status" value="1"/>
</dbReference>
<feature type="region of interest" description="Disordered" evidence="1">
    <location>
        <begin position="263"/>
        <end position="286"/>
    </location>
</feature>
<dbReference type="Proteomes" id="UP001249851">
    <property type="component" value="Unassembled WGS sequence"/>
</dbReference>
<feature type="compositionally biased region" description="Polar residues" evidence="1">
    <location>
        <begin position="1948"/>
        <end position="1961"/>
    </location>
</feature>
<feature type="compositionally biased region" description="Pro residues" evidence="1">
    <location>
        <begin position="777"/>
        <end position="787"/>
    </location>
</feature>
<sequence>MAKSRRGKSASTNELSKWESELIQAPFNEETWRSFIYFIVPNKLEDNVFIDVLSEVVGTGLRKLFSIITFDGLLRDVKEFAKGASTGGKSKGASSGKPPPFFEVCEQIKPLVDHGEPIPPLLMAKLLKFKLLHIKQKDLERREEERKAAKAAEAGKKDEKGKKGGRSPSAGKRSKSPGKKKGKKDADLPPSPKKDTKLKRRGDVEDTFKSIDDEPDDEGSPQHYILIHGILTASVILHLSEIGVNVDAIICVKAQSYKSLTPLSAQQDESKEDNEENAKEEDSYLLDKEIQDSEEKAKILEAESTLNGFWSESESIVLKAPSGHKLKDIARYEVTVKESVLPEGNLEELDTERKTEFGTAIFEDVADVCYNMLDHLEQYKHYLDSMKLVRVPVHFKASASGSSILQPVGDPGASQSAANTQPPESLPSSLPVEADMRYYKHLISSIPPHSQSVPLILHCLLEQVTAIVDENNPLDQVVPPRADGLNHDLAAYIFSKTSKLALPENEKQAVTEIADSKKLPKLRKSPVILHYNDTLTSRLHHLEPANGLDPEEAELHMLNLFPQSHLKELPTLHGRDIVEREARANELRHFCKSHVETNGFLDRAMKQFAFEGMLLKAVNENGDIVDLRKVDESFASYANLWDHPYCKLSEFQALRFPSDDSERVNLESHFDSSPLSSFRNIDEWCVVEHFDQKTFIQVLEAARLTHPYMDTYYHKRDHSLLLALHNPIGPNKESRLSWSTKLHSNVGFRNYLEHVLSSIGDWVQEQERLRQEAARTPTPPPPAPEQPSIPLKVGSRYGLMTRQELALIKAEEDEKSKKKGKKSARGTRSPKRSAKSREKSPSPEKKDDKDKKRQGSAASRQKSATDRSPSAKASRSIKSASSKADKRGLQSGSRSGDFEESEPLPVEEPNEEPYAFIGYDTGDNLVHVSGSLSTMFPADGAQIQVNKSKYVQGAKSVSTSVFKDGNMFVLHFSEPIDEILANEKEERLHEKDGTERLMEKTGLRAEEVEKSEVEASEKEQQKRPTPFCDFSSFVAELSDGMIVALSGYGPSGSLAEKDTRETEDTVTGHLIADPPPPQPTPSPQPKAGSPKLRKKADEEAKRLEEMHQHQEEERIRLEEEARRKAAEEKRKKPFQHVYITCPDGQHVQYLNGEFYPSKSDMGGVVVRQSYPVKPLGAAREKPAAEETSRTVMTDGTVIKILDDGSVQVLFPDGAVSKCQSYPIKASKVPVPSSKPSSAVSRPDPSLASSKKNLRGPPALNQKPSEEPLVPAISVPEKVSEWSSTGVKGNRIVTGPEGGLVTVPDVHCSLATCPQSGQVLKTREDNVMIVERPDDTRIVEHADGTRITTFWKQGKQELRAPDSETGEEAEYCDVTKMFVKVECPGFSTLTFDSEWGSCETVWGNGSRLHTRANGVSVMNRPDGSRLHVGAKGVVTYWGRDTQSSKLSDLSEPALDSSGAPEGVYIMRTTSQLCCEITDTKGTHFTVMSNGEMTVENTQTEPVAIVTDSTSEEAGSEKKVNSEPGPIQQAPVSPLVPRFFVIHADGTGSELLRHVDVKEFLDRAEDDLATAVLKSPLEGHPDVMGLTIIKPYSGGTSKIWLKEKDDQLIIPQGLRERDFKQMPPVEFKKQGPAFGINAGQGLNIGSSVKPMPPPQITCPQTIEFRQLIQYKPLTKEQRGQILKAMDDYKEYLGTRETELDRLLPKDPRDESEKCTADSLVAEVRLREEAKEAKLREEQGMALKDEIRNAANTLSKKTQNEDIRSNYVKEIRPDPVPQPPPPKWKRSPSEWERDRIELAELNYGKHALRYKEVPPYFETSQGQEFLGGLYNQRIPNMEALTSELAYQSRHPPPGGSSLPETPDVTVHNEISTSDQTDREANLSTETSNSTNGDVAPPSNSQQLSATPNDMRPTNPTPGHASGNGTPTPLRPTNPTPLQASTADNPRPSNPTPKQASEILSQESPIQEGPPHWTTNLESVQEVAVPPSAGEDVAGPIEAEDPEEDGNIPVFSAEMSQIGARSLYFDVTGEARNERVKMPNCILGGKPGALPNTPFLEIENPVRRRVHTVSVAGGNQERIDGLRGFELLPPQVSFGVLKEGCTYVCSVSLRNVGIDSCRYKVKQPPPSTGLRVLYKPGPVAAGMNTVLDVEIFAVAVGVVGESGLGHVGHHVEIVTETDILYLPVTANILLLNLS</sequence>
<dbReference type="GO" id="GO:0005576">
    <property type="term" value="C:extracellular region"/>
    <property type="evidence" value="ECO:0007669"/>
    <property type="project" value="GOC"/>
</dbReference>
<proteinExistence type="predicted"/>
<name>A0AAD9R1E4_ACRCE</name>
<dbReference type="GO" id="GO:0003351">
    <property type="term" value="P:epithelial cilium movement involved in extracellular fluid movement"/>
    <property type="evidence" value="ECO:0007669"/>
    <property type="project" value="TreeGrafter"/>
</dbReference>
<feature type="compositionally biased region" description="Basic and acidic residues" evidence="1">
    <location>
        <begin position="142"/>
        <end position="162"/>
    </location>
</feature>
<feature type="compositionally biased region" description="Low complexity" evidence="1">
    <location>
        <begin position="1226"/>
        <end position="1240"/>
    </location>
</feature>
<keyword evidence="3" id="KW-1185">Reference proteome</keyword>
<dbReference type="EMBL" id="JARQWQ010000007">
    <property type="protein sequence ID" value="KAK2570951.1"/>
    <property type="molecule type" value="Genomic_DNA"/>
</dbReference>
<feature type="region of interest" description="Disordered" evidence="1">
    <location>
        <begin position="769"/>
        <end position="792"/>
    </location>
</feature>
<feature type="compositionally biased region" description="Basic and acidic residues" evidence="1">
    <location>
        <begin position="1005"/>
        <end position="1022"/>
    </location>
</feature>
<feature type="compositionally biased region" description="Basic residues" evidence="1">
    <location>
        <begin position="817"/>
        <end position="834"/>
    </location>
</feature>
<feature type="region of interest" description="Disordered" evidence="1">
    <location>
        <begin position="1507"/>
        <end position="1526"/>
    </location>
</feature>
<feature type="region of interest" description="Disordered" evidence="1">
    <location>
        <begin position="1226"/>
        <end position="1269"/>
    </location>
</feature>
<reference evidence="2" key="1">
    <citation type="journal article" date="2023" name="G3 (Bethesda)">
        <title>Whole genome assembly and annotation of the endangered Caribbean coral Acropora cervicornis.</title>
        <authorList>
            <person name="Selwyn J.D."/>
            <person name="Vollmer S.V."/>
        </authorList>
    </citation>
    <scope>NUCLEOTIDE SEQUENCE</scope>
    <source>
        <strain evidence="2">K2</strain>
    </source>
</reference>
<dbReference type="InterPro" id="IPR026173">
    <property type="entry name" value="SPAG17"/>
</dbReference>
<accession>A0AAD9R1E4</accession>
<feature type="compositionally biased region" description="Polar residues" evidence="1">
    <location>
        <begin position="1878"/>
        <end position="1910"/>
    </location>
</feature>
<feature type="compositionally biased region" description="Pro residues" evidence="1">
    <location>
        <begin position="1073"/>
        <end position="1084"/>
    </location>
</feature>
<feature type="compositionally biased region" description="Basic residues" evidence="1">
    <location>
        <begin position="172"/>
        <end position="183"/>
    </location>
</feature>
<protein>
    <submittedName>
        <fullName evidence="2">Sperm-associated antigen 17</fullName>
    </submittedName>
</protein>
<feature type="compositionally biased region" description="Basic and acidic residues" evidence="1">
    <location>
        <begin position="276"/>
        <end position="286"/>
    </location>
</feature>
<comment type="caution">
    <text evidence="2">The sequence shown here is derived from an EMBL/GenBank/DDBJ whole genome shotgun (WGS) entry which is preliminary data.</text>
</comment>
<evidence type="ECO:0000313" key="2">
    <source>
        <dbReference type="EMBL" id="KAK2570951.1"/>
    </source>
</evidence>
<dbReference type="GO" id="GO:1990716">
    <property type="term" value="C:axonemal central apparatus"/>
    <property type="evidence" value="ECO:0007669"/>
    <property type="project" value="TreeGrafter"/>
</dbReference>
<gene>
    <name evidence="2" type="ORF">P5673_004675</name>
</gene>
<dbReference type="Pfam" id="PF14874">
    <property type="entry name" value="PapD-like"/>
    <property type="match status" value="1"/>
</dbReference>
<evidence type="ECO:0000256" key="1">
    <source>
        <dbReference type="SAM" id="MobiDB-lite"/>
    </source>
</evidence>
<dbReference type="PANTHER" id="PTHR21963:SF1">
    <property type="entry name" value="SPERM-ASSOCIATED ANTIGEN 17"/>
    <property type="match status" value="1"/>
</dbReference>
<evidence type="ECO:0000313" key="3">
    <source>
        <dbReference type="Proteomes" id="UP001249851"/>
    </source>
</evidence>
<feature type="region of interest" description="Disordered" evidence="1">
    <location>
        <begin position="1767"/>
        <end position="1787"/>
    </location>
</feature>
<feature type="compositionally biased region" description="Low complexity" evidence="1">
    <location>
        <begin position="867"/>
        <end position="882"/>
    </location>
</feature>
<dbReference type="GO" id="GO:1904158">
    <property type="term" value="P:axonemal central apparatus assembly"/>
    <property type="evidence" value="ECO:0007669"/>
    <property type="project" value="TreeGrafter"/>
</dbReference>
<feature type="region of interest" description="Disordered" evidence="1">
    <location>
        <begin position="1050"/>
        <end position="1128"/>
    </location>
</feature>
<feature type="region of interest" description="Disordered" evidence="1">
    <location>
        <begin position="809"/>
        <end position="909"/>
    </location>
</feature>
<reference evidence="2" key="2">
    <citation type="journal article" date="2023" name="Science">
        <title>Genomic signatures of disease resistance in endangered staghorn corals.</title>
        <authorList>
            <person name="Vollmer S.V."/>
            <person name="Selwyn J.D."/>
            <person name="Despard B.A."/>
            <person name="Roesel C.L."/>
        </authorList>
    </citation>
    <scope>NUCLEOTIDE SEQUENCE</scope>
    <source>
        <strain evidence="2">K2</strain>
    </source>
</reference>